<dbReference type="SUPFAM" id="SSF63592">
    <property type="entry name" value="Flagellar transcriptional activator FlhD"/>
    <property type="match status" value="1"/>
</dbReference>
<comment type="similarity">
    <text evidence="9">Belongs to the FlhD family.</text>
</comment>
<keyword evidence="2 9" id="KW-1005">Bacterial flagellum biogenesis</keyword>
<gene>
    <name evidence="9 10" type="primary">flhD</name>
    <name evidence="10" type="ORF">JZM24_01645</name>
</gene>
<sequence length="116" mass="13079">MNTSEVLKNIYGINLSYLSLAQRLIQNDKSSAMFRLGISETMAETLQKLTMAQMVKLAETNQLLCVFRFEDPKAITQLTQDSRVEDLNQIHASILLSSRLNEQLTTKAGSTLKRKS</sequence>
<evidence type="ECO:0000256" key="5">
    <source>
        <dbReference type="ARBA" id="ARBA00023157"/>
    </source>
</evidence>
<comment type="domain">
    <text evidence="9">The C-terminal region contains a putative helix-turn-helix (HTH) motif, suggesting that this region may bind DNA.</text>
</comment>
<protein>
    <recommendedName>
        <fullName evidence="9">Flagellar transcriptional regulator FlhD</fullName>
    </recommendedName>
</protein>
<reference evidence="10 11" key="1">
    <citation type="journal article" date="2021" name="Genome Biol. Evol.">
        <title>The evolution of interdependence in a four-way mealybug symbiosis.</title>
        <authorList>
            <person name="Garber A.I."/>
            <person name="Kupper M."/>
            <person name="Laetsch D.R."/>
            <person name="Weldon S.R."/>
            <person name="Ladinsky M.S."/>
            <person name="Bjorkman P.J."/>
            <person name="McCutcheon J.P."/>
        </authorList>
    </citation>
    <scope>NUCLEOTIDE SEQUENCE [LARGE SCALE GENOMIC DNA]</scope>
    <source>
        <strain evidence="10">SOD</strain>
    </source>
</reference>
<dbReference type="NCBIfam" id="NF002783">
    <property type="entry name" value="PRK02909.1-1"/>
    <property type="match status" value="1"/>
</dbReference>
<dbReference type="Pfam" id="PF05247">
    <property type="entry name" value="FlhD"/>
    <property type="match status" value="1"/>
</dbReference>
<evidence type="ECO:0000256" key="8">
    <source>
        <dbReference type="ARBA" id="ARBA00025431"/>
    </source>
</evidence>
<keyword evidence="10" id="KW-0966">Cell projection</keyword>
<proteinExistence type="inferred from homology"/>
<keyword evidence="3 9" id="KW-0805">Transcription regulation</keyword>
<keyword evidence="10" id="KW-0282">Flagellum</keyword>
<feature type="disulfide bond" description="Interchain" evidence="9">
    <location>
        <position position="65"/>
    </location>
</feature>
<keyword evidence="10" id="KW-0969">Cilium</keyword>
<name>A0ABS5YAM9_9GAMM</name>
<evidence type="ECO:0000256" key="2">
    <source>
        <dbReference type="ARBA" id="ARBA00022795"/>
    </source>
</evidence>
<dbReference type="Proteomes" id="UP000811282">
    <property type="component" value="Unassembled WGS sequence"/>
</dbReference>
<evidence type="ECO:0000256" key="3">
    <source>
        <dbReference type="ARBA" id="ARBA00023015"/>
    </source>
</evidence>
<dbReference type="HAMAP" id="MF_00725">
    <property type="entry name" value="FlhD"/>
    <property type="match status" value="1"/>
</dbReference>
<comment type="subcellular location">
    <subcellularLocation>
        <location evidence="9">Cytoplasm</location>
    </subcellularLocation>
</comment>
<dbReference type="RefSeq" id="WP_215668345.1">
    <property type="nucleotide sequence ID" value="NZ_JAFJYC010000001.1"/>
</dbReference>
<evidence type="ECO:0000313" key="10">
    <source>
        <dbReference type="EMBL" id="MBT9431186.1"/>
    </source>
</evidence>
<evidence type="ECO:0000313" key="11">
    <source>
        <dbReference type="Proteomes" id="UP000811282"/>
    </source>
</evidence>
<dbReference type="Gene3D" id="1.10.4000.10">
    <property type="entry name" value="Flagellar transcriptional activator FlhD"/>
    <property type="match status" value="1"/>
</dbReference>
<keyword evidence="7 9" id="KW-0804">Transcription</keyword>
<evidence type="ECO:0000256" key="1">
    <source>
        <dbReference type="ARBA" id="ARBA00022490"/>
    </source>
</evidence>
<evidence type="ECO:0000256" key="7">
    <source>
        <dbReference type="ARBA" id="ARBA00023163"/>
    </source>
</evidence>
<comment type="subunit">
    <text evidence="9">Homodimer; disulfide-linked. Forms a heterohexamer composed of two FlhC and four FlhD subunits. Each FlhC binds a FlhD dimer, forming a heterotrimer, and a hexamer assembles by dimerization of two heterotrimers.</text>
</comment>
<comment type="function">
    <text evidence="8 9">Functions in complex with FlhC as a master transcriptional regulator that regulates transcription of several flagellar and non-flagellar operons by binding to their promoter region. Activates expression of class 2 flagellar genes, including fliA, which is a flagellum-specific sigma factor that turns on the class 3 genes. Also regulates genes whose products function in a variety of physiological pathways.</text>
</comment>
<accession>A0ABS5YAM9</accession>
<keyword evidence="5 9" id="KW-1015">Disulfide bond</keyword>
<dbReference type="InterPro" id="IPR023559">
    <property type="entry name" value="Flagellar_FlhD"/>
</dbReference>
<evidence type="ECO:0000256" key="9">
    <source>
        <dbReference type="HAMAP-Rule" id="MF_00725"/>
    </source>
</evidence>
<keyword evidence="4 9" id="KW-0238">DNA-binding</keyword>
<organism evidence="10 11">
    <name type="scientific">Candidatus Sodalis endolongispinus</name>
    <dbReference type="NCBI Taxonomy" id="2812662"/>
    <lineage>
        <taxon>Bacteria</taxon>
        <taxon>Pseudomonadati</taxon>
        <taxon>Pseudomonadota</taxon>
        <taxon>Gammaproteobacteria</taxon>
        <taxon>Enterobacterales</taxon>
        <taxon>Bruguierivoracaceae</taxon>
        <taxon>Sodalis</taxon>
    </lineage>
</organism>
<keyword evidence="1 9" id="KW-0963">Cytoplasm</keyword>
<keyword evidence="6 9" id="KW-0010">Activator</keyword>
<dbReference type="InterPro" id="IPR036194">
    <property type="entry name" value="FlhD_sf"/>
</dbReference>
<comment type="caution">
    <text evidence="10">The sequence shown here is derived from an EMBL/GenBank/DDBJ whole genome shotgun (WGS) entry which is preliminary data.</text>
</comment>
<dbReference type="EMBL" id="JAFJYC010000001">
    <property type="protein sequence ID" value="MBT9431186.1"/>
    <property type="molecule type" value="Genomic_DNA"/>
</dbReference>
<evidence type="ECO:0000256" key="4">
    <source>
        <dbReference type="ARBA" id="ARBA00023125"/>
    </source>
</evidence>
<keyword evidence="11" id="KW-1185">Reference proteome</keyword>
<evidence type="ECO:0000256" key="6">
    <source>
        <dbReference type="ARBA" id="ARBA00023159"/>
    </source>
</evidence>